<dbReference type="RefSeq" id="WP_127702827.1">
    <property type="nucleotide sequence ID" value="NZ_SACK01000001.1"/>
</dbReference>
<sequence length="284" mass="33070">MMQTLLTALKPKSEFSKRIKSRHKKFWNDPEAEIIRNTVMSAEDPIEKWKNVPNWQRKLSNKYNSREFAKMYGCKVPDLYWKGRDVVNINFYKLPQQYVIRPTIGHSCSAVFLMDGDYNLFDKTYYTHTEIINCLNSYLQENPKLEFLVEEFLTNEQGEHKILDDYKIFAFNGKIAAILVINRTSPKTGYQTAYTEDWIQTESLVNSYPEGIHQQPPACLDEMIADVKKLSKAYEIFVRVDYYATSKGAVFGEFSPTPSRGNSSTSYASKLFTSYWKKYCDGMI</sequence>
<gene>
    <name evidence="1" type="ORF">EOD41_00490</name>
</gene>
<dbReference type="EMBL" id="SACK01000001">
    <property type="protein sequence ID" value="RVU02451.1"/>
    <property type="molecule type" value="Genomic_DNA"/>
</dbReference>
<protein>
    <recommendedName>
        <fullName evidence="3">ATP-grasp domain-containing protein</fullName>
    </recommendedName>
</protein>
<reference evidence="1 2" key="1">
    <citation type="submission" date="2019-01" db="EMBL/GenBank/DDBJ databases">
        <authorList>
            <person name="Chen W.-M."/>
        </authorList>
    </citation>
    <scope>NUCLEOTIDE SEQUENCE [LARGE SCALE GENOMIC DNA]</scope>
    <source>
        <strain evidence="1 2">YBJ-36</strain>
    </source>
</reference>
<evidence type="ECO:0000313" key="2">
    <source>
        <dbReference type="Proteomes" id="UP000282759"/>
    </source>
</evidence>
<dbReference type="InterPro" id="IPR029465">
    <property type="entry name" value="ATPgrasp_TupA"/>
</dbReference>
<name>A0A3S2UQZ7_9SPHI</name>
<organism evidence="1 2">
    <name type="scientific">Mucilaginibacter limnophilus</name>
    <dbReference type="NCBI Taxonomy" id="1932778"/>
    <lineage>
        <taxon>Bacteria</taxon>
        <taxon>Pseudomonadati</taxon>
        <taxon>Bacteroidota</taxon>
        <taxon>Sphingobacteriia</taxon>
        <taxon>Sphingobacteriales</taxon>
        <taxon>Sphingobacteriaceae</taxon>
        <taxon>Mucilaginibacter</taxon>
    </lineage>
</organism>
<proteinExistence type="predicted"/>
<keyword evidence="2" id="KW-1185">Reference proteome</keyword>
<evidence type="ECO:0000313" key="1">
    <source>
        <dbReference type="EMBL" id="RVU02451.1"/>
    </source>
</evidence>
<accession>A0A3S2UQZ7</accession>
<evidence type="ECO:0008006" key="3">
    <source>
        <dbReference type="Google" id="ProtNLM"/>
    </source>
</evidence>
<dbReference type="OrthoDB" id="9791827at2"/>
<dbReference type="AlphaFoldDB" id="A0A3S2UQZ7"/>
<dbReference type="Proteomes" id="UP000282759">
    <property type="component" value="Unassembled WGS sequence"/>
</dbReference>
<dbReference type="Pfam" id="PF14305">
    <property type="entry name" value="ATPgrasp_TupA"/>
    <property type="match status" value="1"/>
</dbReference>
<comment type="caution">
    <text evidence="1">The sequence shown here is derived from an EMBL/GenBank/DDBJ whole genome shotgun (WGS) entry which is preliminary data.</text>
</comment>